<keyword evidence="7 8" id="KW-0464">Manganese</keyword>
<accession>A0A150QD45</accession>
<dbReference type="AlphaFoldDB" id="A0A150QD45"/>
<feature type="transmembrane region" description="Helical" evidence="8">
    <location>
        <begin position="38"/>
        <end position="58"/>
    </location>
</feature>
<reference evidence="10 11" key="1">
    <citation type="submission" date="2014-02" db="EMBL/GenBank/DDBJ databases">
        <title>The small core and large imbalanced accessory genome model reveals a collaborative survival strategy of Sorangium cellulosum strains in nature.</title>
        <authorList>
            <person name="Han K."/>
            <person name="Peng R."/>
            <person name="Blom J."/>
            <person name="Li Y.-Z."/>
        </authorList>
    </citation>
    <scope>NUCLEOTIDE SEQUENCE [LARGE SCALE GENOMIC DNA]</scope>
    <source>
        <strain evidence="10 11">So0008-312</strain>
    </source>
</reference>
<feature type="transmembrane region" description="Helical" evidence="8">
    <location>
        <begin position="70"/>
        <end position="86"/>
    </location>
</feature>
<feature type="transmembrane region" description="Helical" evidence="8">
    <location>
        <begin position="133"/>
        <end position="154"/>
    </location>
</feature>
<dbReference type="InterPro" id="IPR022929">
    <property type="entry name" value="Put_MntP"/>
</dbReference>
<evidence type="ECO:0000256" key="6">
    <source>
        <dbReference type="ARBA" id="ARBA00023136"/>
    </source>
</evidence>
<feature type="chain" id="PRO_5007566816" description="Putative manganese efflux pump MntP" evidence="9">
    <location>
        <begin position="23"/>
        <end position="189"/>
    </location>
</feature>
<keyword evidence="3 8" id="KW-0812">Transmembrane</keyword>
<comment type="caution">
    <text evidence="10">The sequence shown here is derived from an EMBL/GenBank/DDBJ whole genome shotgun (WGS) entry which is preliminary data.</text>
</comment>
<dbReference type="Proteomes" id="UP000075260">
    <property type="component" value="Unassembled WGS sequence"/>
</dbReference>
<comment type="subcellular location">
    <subcellularLocation>
        <location evidence="8">Cell membrane</location>
        <topology evidence="8">Multi-pass membrane protein</topology>
    </subcellularLocation>
</comment>
<dbReference type="GO" id="GO:0005384">
    <property type="term" value="F:manganese ion transmembrane transporter activity"/>
    <property type="evidence" value="ECO:0007669"/>
    <property type="project" value="UniProtKB-UniRule"/>
</dbReference>
<dbReference type="PANTHER" id="PTHR35529">
    <property type="entry name" value="MANGANESE EFFLUX PUMP MNTP-RELATED"/>
    <property type="match status" value="1"/>
</dbReference>
<evidence type="ECO:0000313" key="10">
    <source>
        <dbReference type="EMBL" id="KYF65907.1"/>
    </source>
</evidence>
<protein>
    <recommendedName>
        <fullName evidence="8">Putative manganese efflux pump MntP</fullName>
    </recommendedName>
</protein>
<keyword evidence="5 8" id="KW-0406">Ion transport</keyword>
<comment type="similarity">
    <text evidence="8">Belongs to the MntP (TC 9.B.29) family.</text>
</comment>
<feature type="signal peptide" evidence="9">
    <location>
        <begin position="1"/>
        <end position="22"/>
    </location>
</feature>
<evidence type="ECO:0000256" key="3">
    <source>
        <dbReference type="ARBA" id="ARBA00022692"/>
    </source>
</evidence>
<keyword evidence="4 8" id="KW-1133">Transmembrane helix</keyword>
<evidence type="ECO:0000256" key="8">
    <source>
        <dbReference type="HAMAP-Rule" id="MF_01521"/>
    </source>
</evidence>
<comment type="caution">
    <text evidence="8">Lacks conserved residue(s) required for the propagation of feature annotation.</text>
</comment>
<name>A0A150QD45_SORCE</name>
<evidence type="ECO:0000256" key="4">
    <source>
        <dbReference type="ARBA" id="ARBA00022989"/>
    </source>
</evidence>
<dbReference type="GO" id="GO:0005886">
    <property type="term" value="C:plasma membrane"/>
    <property type="evidence" value="ECO:0007669"/>
    <property type="project" value="UniProtKB-SubCell"/>
</dbReference>
<dbReference type="RefSeq" id="WP_061610841.1">
    <property type="nucleotide sequence ID" value="NZ_JEMA01000789.1"/>
</dbReference>
<dbReference type="Pfam" id="PF02659">
    <property type="entry name" value="Mntp"/>
    <property type="match status" value="1"/>
</dbReference>
<keyword evidence="2 8" id="KW-1003">Cell membrane</keyword>
<evidence type="ECO:0000256" key="9">
    <source>
        <dbReference type="SAM" id="SignalP"/>
    </source>
</evidence>
<feature type="transmembrane region" description="Helical" evidence="8">
    <location>
        <begin position="106"/>
        <end position="126"/>
    </location>
</feature>
<evidence type="ECO:0000256" key="7">
    <source>
        <dbReference type="ARBA" id="ARBA00023211"/>
    </source>
</evidence>
<evidence type="ECO:0000256" key="1">
    <source>
        <dbReference type="ARBA" id="ARBA00022448"/>
    </source>
</evidence>
<dbReference type="InterPro" id="IPR003810">
    <property type="entry name" value="Mntp/YtaF"/>
</dbReference>
<dbReference type="PANTHER" id="PTHR35529:SF1">
    <property type="entry name" value="MANGANESE EFFLUX PUMP MNTP-RELATED"/>
    <property type="match status" value="1"/>
</dbReference>
<gene>
    <name evidence="8" type="primary">mntP</name>
    <name evidence="10" type="ORF">BE15_23475</name>
</gene>
<dbReference type="EMBL" id="JEMA01000789">
    <property type="protein sequence ID" value="KYF65907.1"/>
    <property type="molecule type" value="Genomic_DNA"/>
</dbReference>
<keyword evidence="6 8" id="KW-0472">Membrane</keyword>
<organism evidence="10 11">
    <name type="scientific">Sorangium cellulosum</name>
    <name type="common">Polyangium cellulosum</name>
    <dbReference type="NCBI Taxonomy" id="56"/>
    <lineage>
        <taxon>Bacteria</taxon>
        <taxon>Pseudomonadati</taxon>
        <taxon>Myxococcota</taxon>
        <taxon>Polyangia</taxon>
        <taxon>Polyangiales</taxon>
        <taxon>Polyangiaceae</taxon>
        <taxon>Sorangium</taxon>
    </lineage>
</organism>
<evidence type="ECO:0000313" key="11">
    <source>
        <dbReference type="Proteomes" id="UP000075260"/>
    </source>
</evidence>
<proteinExistence type="inferred from homology"/>
<dbReference type="HAMAP" id="MF_01521">
    <property type="entry name" value="MntP_pump"/>
    <property type="match status" value="1"/>
</dbReference>
<evidence type="ECO:0000256" key="5">
    <source>
        <dbReference type="ARBA" id="ARBA00023065"/>
    </source>
</evidence>
<comment type="function">
    <text evidence="8">Probably functions as a manganese efflux pump.</text>
</comment>
<keyword evidence="9" id="KW-0732">Signal</keyword>
<dbReference type="OrthoDB" id="9811590at2"/>
<evidence type="ECO:0000256" key="2">
    <source>
        <dbReference type="ARBA" id="ARBA00022475"/>
    </source>
</evidence>
<keyword evidence="1 8" id="KW-0813">Transport</keyword>
<sequence>MSFGAILLLALGLAMDATAVSAARGLAVPEIRARHVALVAGFFGGFQALMPLIGWFLGARVGPLVQAWDHWIAFGLLAAIGGKMLWEARGSADDDDDAPKDLFALNVMFVLAVATSIDALAVGFTLPMLNAPLVLSLVTIGITTAVLSAIGLFAGRRFGAMLGKRLDAAGGVVLIGLGVKILIEHLQAT</sequence>